<name>A0A7C9VQZ2_9PSEU</name>
<dbReference type="RefSeq" id="WP_166048351.1">
    <property type="nucleotide sequence ID" value="NZ_JAAMPJ010000006.1"/>
</dbReference>
<evidence type="ECO:0000313" key="2">
    <source>
        <dbReference type="Proteomes" id="UP000481360"/>
    </source>
</evidence>
<reference evidence="1 2" key="1">
    <citation type="submission" date="2020-03" db="EMBL/GenBank/DDBJ databases">
        <title>Isolation and identification of active actinomycetes.</title>
        <authorList>
            <person name="Sun X."/>
        </authorList>
    </citation>
    <scope>NUCLEOTIDE SEQUENCE [LARGE SCALE GENOMIC DNA]</scope>
    <source>
        <strain evidence="1 2">NEAU-D13</strain>
    </source>
</reference>
<organism evidence="1 2">
    <name type="scientific">Lentzea alba</name>
    <dbReference type="NCBI Taxonomy" id="2714351"/>
    <lineage>
        <taxon>Bacteria</taxon>
        <taxon>Bacillati</taxon>
        <taxon>Actinomycetota</taxon>
        <taxon>Actinomycetes</taxon>
        <taxon>Pseudonocardiales</taxon>
        <taxon>Pseudonocardiaceae</taxon>
        <taxon>Lentzea</taxon>
    </lineage>
</organism>
<protein>
    <submittedName>
        <fullName evidence="1">Uncharacterized protein</fullName>
    </submittedName>
</protein>
<keyword evidence="2" id="KW-1185">Reference proteome</keyword>
<accession>A0A7C9VQZ2</accession>
<dbReference type="Proteomes" id="UP000481360">
    <property type="component" value="Unassembled WGS sequence"/>
</dbReference>
<sequence length="94" mass="10175">MSVEPGRTCAPDKALKQQRWDRLIASKQVVSTFAVMLENGELVSLHLTQAQAEGLECLTCKRQCETGQGAFRPVGHIPSVGSIFECVACLDGAR</sequence>
<dbReference type="EMBL" id="JAAMPJ010000006">
    <property type="protein sequence ID" value="NGY61633.1"/>
    <property type="molecule type" value="Genomic_DNA"/>
</dbReference>
<comment type="caution">
    <text evidence="1">The sequence shown here is derived from an EMBL/GenBank/DDBJ whole genome shotgun (WGS) entry which is preliminary data.</text>
</comment>
<gene>
    <name evidence="1" type="ORF">G7043_22140</name>
</gene>
<dbReference type="AlphaFoldDB" id="A0A7C9VQZ2"/>
<evidence type="ECO:0000313" key="1">
    <source>
        <dbReference type="EMBL" id="NGY61633.1"/>
    </source>
</evidence>
<proteinExistence type="predicted"/>